<reference evidence="5 6" key="1">
    <citation type="journal article" date="2013" name="Genome Announc.">
        <title>Genome Sequence of Lactobacillus saerimneri 30a (Formerly Lactobacillus sp. Strain 30a), a Reference Lactic Acid Bacterium Strain Producing Biogenic Amines.</title>
        <authorList>
            <person name="Romano A."/>
            <person name="Trip H."/>
            <person name="Campbell-Sills H."/>
            <person name="Bouchez O."/>
            <person name="Sherman D."/>
            <person name="Lolkema J.S."/>
            <person name="Lucas P.M."/>
        </authorList>
    </citation>
    <scope>NUCLEOTIDE SEQUENCE [LARGE SCALE GENOMIC DNA]</scope>
    <source>
        <strain evidence="5 6">30a</strain>
    </source>
</reference>
<keyword evidence="6" id="KW-1185">Reference proteome</keyword>
<dbReference type="STRING" id="1227363.D271_07664"/>
<comment type="caution">
    <text evidence="5">The sequence shown here is derived from an EMBL/GenBank/DDBJ whole genome shotgun (WGS) entry which is preliminary data.</text>
</comment>
<dbReference type="InterPro" id="IPR011335">
    <property type="entry name" value="Restrct_endonuc-II-like"/>
</dbReference>
<dbReference type="GO" id="GO:0015666">
    <property type="term" value="F:restriction endodeoxyribonuclease activity"/>
    <property type="evidence" value="ECO:0007669"/>
    <property type="project" value="TreeGrafter"/>
</dbReference>
<dbReference type="Pfam" id="PF14338">
    <property type="entry name" value="Mrr_N"/>
    <property type="match status" value="1"/>
</dbReference>
<dbReference type="GO" id="GO:0003677">
    <property type="term" value="F:DNA binding"/>
    <property type="evidence" value="ECO:0007669"/>
    <property type="project" value="InterPro"/>
</dbReference>
<feature type="domain" description="Restriction endonuclease type IV Mrr" evidence="3">
    <location>
        <begin position="161"/>
        <end position="279"/>
    </location>
</feature>
<keyword evidence="2" id="KW-0175">Coiled coil</keyword>
<feature type="coiled-coil region" evidence="2">
    <location>
        <begin position="123"/>
        <end position="150"/>
    </location>
</feature>
<keyword evidence="5" id="KW-0540">Nuclease</keyword>
<dbReference type="InterPro" id="IPR011856">
    <property type="entry name" value="tRNA_endonuc-like_dom_sf"/>
</dbReference>
<dbReference type="PANTHER" id="PTHR30015:SF7">
    <property type="entry name" value="TYPE IV METHYL-DIRECTED RESTRICTION ENZYME ECOKMRR"/>
    <property type="match status" value="1"/>
</dbReference>
<dbReference type="PATRIC" id="fig|1227363.6.peg.1505"/>
<dbReference type="PANTHER" id="PTHR30015">
    <property type="entry name" value="MRR RESTRICTION SYSTEM PROTEIN"/>
    <property type="match status" value="1"/>
</dbReference>
<keyword evidence="1" id="KW-0378">Hydrolase</keyword>
<dbReference type="InterPro" id="IPR025745">
    <property type="entry name" value="Mrr-like_N_dom"/>
</dbReference>
<organism evidence="5 6">
    <name type="scientific">Ligilactobacillus saerimneri 30a</name>
    <dbReference type="NCBI Taxonomy" id="1227363"/>
    <lineage>
        <taxon>Bacteria</taxon>
        <taxon>Bacillati</taxon>
        <taxon>Bacillota</taxon>
        <taxon>Bacilli</taxon>
        <taxon>Lactobacillales</taxon>
        <taxon>Lactobacillaceae</taxon>
        <taxon>Ligilactobacillus</taxon>
    </lineage>
</organism>
<dbReference type="Pfam" id="PF04471">
    <property type="entry name" value="Mrr_cat"/>
    <property type="match status" value="1"/>
</dbReference>
<dbReference type="EMBL" id="ANAG01000022">
    <property type="protein sequence ID" value="EKW98409.1"/>
    <property type="molecule type" value="Genomic_DNA"/>
</dbReference>
<protein>
    <submittedName>
        <fullName evidence="5">Restriction endonuclease</fullName>
    </submittedName>
</protein>
<evidence type="ECO:0000256" key="2">
    <source>
        <dbReference type="SAM" id="Coils"/>
    </source>
</evidence>
<evidence type="ECO:0000256" key="1">
    <source>
        <dbReference type="ARBA" id="ARBA00022801"/>
    </source>
</evidence>
<proteinExistence type="predicted"/>
<dbReference type="Gene3D" id="3.40.1350.10">
    <property type="match status" value="1"/>
</dbReference>
<evidence type="ECO:0000259" key="4">
    <source>
        <dbReference type="Pfam" id="PF14338"/>
    </source>
</evidence>
<sequence length="303" mass="33782">MSNYYDLTAREKEAFVMLPIIEELKQLGGEAANDEIKRALVAGDHGLPEDVLVATKMGKNGPFKPFDFTFNFGVRNMIMAGYLERPRRGVVALLAQGRAVTETDRQAFTAKVFAVSDPKWEELSKKKQKAREAAAANDETIEEVEESQENAWQTKLLDALNNLSATKFETFCRALVHRMNIEIDETIGISPTGDGGLDGYGYLTTDDLQTVRVALQAKKWTNSVVSSPEIDKFRGAMDKFRADYGIFITTSTFTQNAVAAARTGSKMITLVDGDRLTKLVAKYEVYVHPVTTYELDDFFTTED</sequence>
<evidence type="ECO:0000313" key="5">
    <source>
        <dbReference type="EMBL" id="EKW98409.1"/>
    </source>
</evidence>
<evidence type="ECO:0000313" key="6">
    <source>
        <dbReference type="Proteomes" id="UP000011912"/>
    </source>
</evidence>
<dbReference type="Proteomes" id="UP000011912">
    <property type="component" value="Unassembled WGS sequence"/>
</dbReference>
<dbReference type="GO" id="GO:0009307">
    <property type="term" value="P:DNA restriction-modification system"/>
    <property type="evidence" value="ECO:0007669"/>
    <property type="project" value="InterPro"/>
</dbReference>
<evidence type="ECO:0000259" key="3">
    <source>
        <dbReference type="Pfam" id="PF04471"/>
    </source>
</evidence>
<gene>
    <name evidence="5" type="ORF">D271_07664</name>
</gene>
<dbReference type="InterPro" id="IPR052906">
    <property type="entry name" value="Type_IV_Methyl-Rstrct_Enzyme"/>
</dbReference>
<feature type="domain" description="Restriction system protein Mrr-like N-terminal" evidence="4">
    <location>
        <begin position="16"/>
        <end position="102"/>
    </location>
</feature>
<dbReference type="SUPFAM" id="SSF52980">
    <property type="entry name" value="Restriction endonuclease-like"/>
    <property type="match status" value="1"/>
</dbReference>
<accession>M5J729</accession>
<dbReference type="REBASE" id="62135">
    <property type="entry name" value="Lsa30AMrrP"/>
</dbReference>
<name>M5J729_9LACO</name>
<dbReference type="AlphaFoldDB" id="M5J729"/>
<keyword evidence="5" id="KW-0255">Endonuclease</keyword>
<dbReference type="InterPro" id="IPR007560">
    <property type="entry name" value="Restrct_endonuc_IV_Mrr"/>
</dbReference>
<dbReference type="RefSeq" id="WP_009555624.1">
    <property type="nucleotide sequence ID" value="NZ_ANAG01000022.1"/>
</dbReference>